<evidence type="ECO:0000313" key="2">
    <source>
        <dbReference type="Proteomes" id="UP001240984"/>
    </source>
</evidence>
<organism evidence="1 2">
    <name type="scientific">Catenuloplanes nepalensis</name>
    <dbReference type="NCBI Taxonomy" id="587533"/>
    <lineage>
        <taxon>Bacteria</taxon>
        <taxon>Bacillati</taxon>
        <taxon>Actinomycetota</taxon>
        <taxon>Actinomycetes</taxon>
        <taxon>Micromonosporales</taxon>
        <taxon>Micromonosporaceae</taxon>
        <taxon>Catenuloplanes</taxon>
    </lineage>
</organism>
<reference evidence="1 2" key="1">
    <citation type="submission" date="2023-07" db="EMBL/GenBank/DDBJ databases">
        <title>Sequencing the genomes of 1000 actinobacteria strains.</title>
        <authorList>
            <person name="Klenk H.-P."/>
        </authorList>
    </citation>
    <scope>NUCLEOTIDE SEQUENCE [LARGE SCALE GENOMIC DNA]</scope>
    <source>
        <strain evidence="1 2">DSM 44710</strain>
    </source>
</reference>
<protein>
    <submittedName>
        <fullName evidence="1">Uncharacterized protein</fullName>
    </submittedName>
</protein>
<dbReference type="RefSeq" id="WP_306828859.1">
    <property type="nucleotide sequence ID" value="NZ_JAUSRA010000001.1"/>
</dbReference>
<sequence length="103" mass="10295">MTGMWLLSAGGESYLVVAVPGGRPGWVRVADVLLLETPAATSAAETPEALLARHPGAAAVARAGPAGVALTHRTGRVAAMAGAGAPAARAVALLHLVTRRSPR</sequence>
<evidence type="ECO:0000313" key="1">
    <source>
        <dbReference type="EMBL" id="MDP9793778.1"/>
    </source>
</evidence>
<name>A0ABT9MQS3_9ACTN</name>
<gene>
    <name evidence="1" type="ORF">J2S43_002290</name>
</gene>
<keyword evidence="2" id="KW-1185">Reference proteome</keyword>
<dbReference type="EMBL" id="JAUSRA010000001">
    <property type="protein sequence ID" value="MDP9793778.1"/>
    <property type="molecule type" value="Genomic_DNA"/>
</dbReference>
<accession>A0ABT9MQS3</accession>
<comment type="caution">
    <text evidence="1">The sequence shown here is derived from an EMBL/GenBank/DDBJ whole genome shotgun (WGS) entry which is preliminary data.</text>
</comment>
<dbReference type="Proteomes" id="UP001240984">
    <property type="component" value="Unassembled WGS sequence"/>
</dbReference>
<proteinExistence type="predicted"/>